<keyword evidence="1" id="KW-0812">Transmembrane</keyword>
<keyword evidence="3" id="KW-1185">Reference proteome</keyword>
<keyword evidence="1" id="KW-0472">Membrane</keyword>
<dbReference type="PANTHER" id="PTHR14549:SF2">
    <property type="entry name" value="TRANSMEMBRANE PROTEIN 223"/>
    <property type="match status" value="1"/>
</dbReference>
<dbReference type="GO" id="GO:0005739">
    <property type="term" value="C:mitochondrion"/>
    <property type="evidence" value="ECO:0007669"/>
    <property type="project" value="TreeGrafter"/>
</dbReference>
<dbReference type="Pfam" id="PF06979">
    <property type="entry name" value="TMEM70"/>
    <property type="match status" value="1"/>
</dbReference>
<dbReference type="InterPro" id="IPR026100">
    <property type="entry name" value="Tmem223"/>
</dbReference>
<evidence type="ECO:0000313" key="2">
    <source>
        <dbReference type="EMBL" id="KAF7425896.1"/>
    </source>
</evidence>
<feature type="transmembrane region" description="Helical" evidence="1">
    <location>
        <begin position="130"/>
        <end position="153"/>
    </location>
</feature>
<reference evidence="2" key="1">
    <citation type="journal article" date="2020" name="G3 (Bethesda)">
        <title>High-Quality Assemblies for Three Invasive Social Wasps from the &lt;i&gt;Vespula&lt;/i&gt; Genus.</title>
        <authorList>
            <person name="Harrop T.W.R."/>
            <person name="Guhlin J."/>
            <person name="McLaughlin G.M."/>
            <person name="Permina E."/>
            <person name="Stockwell P."/>
            <person name="Gilligan J."/>
            <person name="Le Lec M.F."/>
            <person name="Gruber M.A.M."/>
            <person name="Quinn O."/>
            <person name="Lovegrove M."/>
            <person name="Duncan E.J."/>
            <person name="Remnant E.J."/>
            <person name="Van Eeckhoven J."/>
            <person name="Graham B."/>
            <person name="Knapp R.A."/>
            <person name="Langford K.W."/>
            <person name="Kronenberg Z."/>
            <person name="Press M.O."/>
            <person name="Eacker S.M."/>
            <person name="Wilson-Rankin E.E."/>
            <person name="Purcell J."/>
            <person name="Lester P.J."/>
            <person name="Dearden P.K."/>
        </authorList>
    </citation>
    <scope>NUCLEOTIDE SEQUENCE</scope>
    <source>
        <strain evidence="2">Volc-1</strain>
    </source>
</reference>
<dbReference type="EMBL" id="JACSDY010000006">
    <property type="protein sequence ID" value="KAF7425896.1"/>
    <property type="molecule type" value="Genomic_DNA"/>
</dbReference>
<proteinExistence type="predicted"/>
<dbReference type="PANTHER" id="PTHR14549">
    <property type="entry name" value="TRANSMEMBRANE PROTEIN 223"/>
    <property type="match status" value="1"/>
</dbReference>
<keyword evidence="1" id="KW-1133">Transmembrane helix</keyword>
<comment type="caution">
    <text evidence="2">The sequence shown here is derived from an EMBL/GenBank/DDBJ whole genome shotgun (WGS) entry which is preliminary data.</text>
</comment>
<organism evidence="2 3">
    <name type="scientific">Vespula pensylvanica</name>
    <name type="common">Western yellow jacket</name>
    <name type="synonym">Wasp</name>
    <dbReference type="NCBI Taxonomy" id="30213"/>
    <lineage>
        <taxon>Eukaryota</taxon>
        <taxon>Metazoa</taxon>
        <taxon>Ecdysozoa</taxon>
        <taxon>Arthropoda</taxon>
        <taxon>Hexapoda</taxon>
        <taxon>Insecta</taxon>
        <taxon>Pterygota</taxon>
        <taxon>Neoptera</taxon>
        <taxon>Endopterygota</taxon>
        <taxon>Hymenoptera</taxon>
        <taxon>Apocrita</taxon>
        <taxon>Aculeata</taxon>
        <taxon>Vespoidea</taxon>
        <taxon>Vespidae</taxon>
        <taxon>Vespinae</taxon>
        <taxon>Vespula</taxon>
    </lineage>
</organism>
<evidence type="ECO:0000313" key="3">
    <source>
        <dbReference type="Proteomes" id="UP000600918"/>
    </source>
</evidence>
<dbReference type="AlphaFoldDB" id="A0A834P321"/>
<name>A0A834P321_VESPE</name>
<protein>
    <submittedName>
        <fullName evidence="2">Uncharacterized protein</fullName>
    </submittedName>
</protein>
<sequence>MLLFIKSNSITKLLVNSLKSSHILSQKRTVYKPSLLVRKIFEKSRINNVKRQLWTSRLIIRHNQTLSWDIKTNLANNVILYKYESGKYMFVHIFGLCNIVAWLYLFCYWYEDLYRNLRTISFKQFLEDNYPILSVFLLTTFSGPLFYGLAWIFTSRMVKCIILHKGGKHISFITNHLLKSRNTITVPIEKNFARTEINGNLMVQGQDYTVNISKFPSQALSIFDGSPICGVWRCHNGINTCNYYQM</sequence>
<evidence type="ECO:0000256" key="1">
    <source>
        <dbReference type="SAM" id="Phobius"/>
    </source>
</evidence>
<dbReference type="Proteomes" id="UP000600918">
    <property type="component" value="Unassembled WGS sequence"/>
</dbReference>
<accession>A0A834P321</accession>
<gene>
    <name evidence="2" type="ORF">H0235_008334</name>
</gene>
<feature type="transmembrane region" description="Helical" evidence="1">
    <location>
        <begin position="89"/>
        <end position="110"/>
    </location>
</feature>
<dbReference type="InterPro" id="IPR045325">
    <property type="entry name" value="TMEM70/TMEM186/TMEM223"/>
</dbReference>